<evidence type="ECO:0000313" key="1">
    <source>
        <dbReference type="EMBL" id="MEI4463068.1"/>
    </source>
</evidence>
<dbReference type="RefSeq" id="WP_075642720.1">
    <property type="nucleotide sequence ID" value="NZ_JBAWKY010000003.1"/>
</dbReference>
<keyword evidence="2" id="KW-1185">Reference proteome</keyword>
<dbReference type="NCBIfam" id="TIGR03238">
    <property type="entry name" value="dnd_assoc_3"/>
    <property type="match status" value="1"/>
</dbReference>
<accession>A0ABU8EJH2</accession>
<sequence length="757" mass="87310">MSESTFDFLKEYNEDAFALALDMERQYHIDPDAALTYSRKFIEELAKDLIWRKKLTRSSIPLIEMIRLIQGVHVLSSKSIDDLHYVRKLGNSAAHGSSTESSIHLPRVHKAMFDIAVDYATRHFDVPNLPHYTLPTIPSLASPQMDEKSVKDILMKLLGDNGLTVAPVAPPKDTQLIKETMRPAIRYLNSDIQDNYLYTYLSRLQETSKDAVENGNDPLGELSDYLHVDRKIQLELVEKLKTTSEKQLILLCGNVGDGKSHLLSFVQKKYPDLLSDYTIYNDATESFDPTKNAVETLSERLKDFSDQHLQDDLNSSKMILAINIGMLAKFLDYSNEDSEYTYSSLKDFVDQTNVLKPGTTSNALSQSFTLFSFLSYQPYELTEDGPKSAFYSTLLEKICSDTPNNPFYDAYRIDRENEIDTILHRNYALLSQKNIQDQIVQVLIELIVKHHVLISVRNFFNLISDLLIPVNWNELKQVTVKPSIMLENGLPEQLFNRPERSNLLNQIAKLDPLRTRHREIDDLFLSLYTGGEIDEIIEHLDENAQSFYSPDQVDSIQEWTGQLIRLMVLSNPEFAKKILDSVYQNYLQFLYQYNKGDTRRLQPLYEISSSAYYKWFGSPKPFYVYTKKITKRHRIAFKAEIEGNPSNIKSSTETILSKFSSTILLDFNKKGDENNLAKLEIDYPLFQLFMDIQDGYRPTKEDDHRSIKFLEFAEKIHEMCTSSSEIMIVTEDSKQAYLLNQDRFGTRSFRHMGTAED</sequence>
<proteinExistence type="predicted"/>
<comment type="caution">
    <text evidence="1">The sequence shown here is derived from an EMBL/GenBank/DDBJ whole genome shotgun (WGS) entry which is preliminary data.</text>
</comment>
<dbReference type="Proteomes" id="UP001387110">
    <property type="component" value="Unassembled WGS sequence"/>
</dbReference>
<name>A0ABU8EJH2_9BACL</name>
<gene>
    <name evidence="1" type="primary">dptF</name>
    <name evidence="1" type="ORF">SZL87_11570</name>
</gene>
<dbReference type="EMBL" id="JBAWKY010000003">
    <property type="protein sequence ID" value="MEI4463068.1"/>
    <property type="molecule type" value="Genomic_DNA"/>
</dbReference>
<reference evidence="1 2" key="1">
    <citation type="submission" date="2023-12" db="EMBL/GenBank/DDBJ databases">
        <authorList>
            <person name="Easwaran N."/>
            <person name="Lazarus H.P.S."/>
        </authorList>
    </citation>
    <scope>NUCLEOTIDE SEQUENCE [LARGE SCALE GENOMIC DNA]</scope>
    <source>
        <strain evidence="1 2">VIT-2023</strain>
    </source>
</reference>
<organism evidence="1 2">
    <name type="scientific">Exiguobacterium indicum</name>
    <dbReference type="NCBI Taxonomy" id="296995"/>
    <lineage>
        <taxon>Bacteria</taxon>
        <taxon>Bacillati</taxon>
        <taxon>Bacillota</taxon>
        <taxon>Bacilli</taxon>
        <taxon>Bacillales</taxon>
        <taxon>Bacillales Family XII. Incertae Sedis</taxon>
        <taxon>Exiguobacterium</taxon>
    </lineage>
</organism>
<evidence type="ECO:0000313" key="2">
    <source>
        <dbReference type="Proteomes" id="UP001387110"/>
    </source>
</evidence>
<dbReference type="GeneID" id="90837606"/>
<protein>
    <submittedName>
        <fullName evidence="1">DNA phosphorothioation-dependent restriction protein DptF</fullName>
    </submittedName>
</protein>
<dbReference type="InterPro" id="IPR017647">
    <property type="entry name" value="Dnd_assoc_3"/>
</dbReference>